<feature type="signal peptide" evidence="3">
    <location>
        <begin position="1"/>
        <end position="29"/>
    </location>
</feature>
<evidence type="ECO:0000313" key="6">
    <source>
        <dbReference type="EMBL" id="OUP57409.1"/>
    </source>
</evidence>
<dbReference type="InterPro" id="IPR010611">
    <property type="entry name" value="3D_dom"/>
</dbReference>
<dbReference type="EMBL" id="NFKK01000007">
    <property type="protein sequence ID" value="OUP52856.1"/>
    <property type="molecule type" value="Genomic_DNA"/>
</dbReference>
<dbReference type="SUPFAM" id="SSF50685">
    <property type="entry name" value="Barwin-like endoglucanases"/>
    <property type="match status" value="1"/>
</dbReference>
<feature type="domain" description="3D" evidence="4">
    <location>
        <begin position="164"/>
        <end position="224"/>
    </location>
</feature>
<dbReference type="EMBL" id="NFKL01000013">
    <property type="protein sequence ID" value="OUP57409.1"/>
    <property type="molecule type" value="Genomic_DNA"/>
</dbReference>
<dbReference type="AlphaFoldDB" id="A0A1Y4L7Y3"/>
<sequence length="225" mass="23678">MKIRCMKTMRRFAGMIALGCLLSSGSALAYTTTTENGSAADAVMAALPYGYLSASAETVVDSASATEDMQAAKNQVEEEERQAREAAAAAAAAAAAQARINQLVNGSVTPHSISKSSSLAADSVIKNNFKKLGNYRLSFYCPCATCNGRSDAKTKIGTKMAEGRTIAVDSRVIPLGSRVYIDGYGVFIAEDTGGAIKGNRIDVCVANHSRAYQFGIDYADVYLIG</sequence>
<dbReference type="RefSeq" id="WP_087372633.1">
    <property type="nucleotide sequence ID" value="NZ_NFKL01000013.1"/>
</dbReference>
<dbReference type="InterPro" id="IPR036908">
    <property type="entry name" value="RlpA-like_sf"/>
</dbReference>
<dbReference type="PANTHER" id="PTHR39160:SF4">
    <property type="entry name" value="RESUSCITATION-PROMOTING FACTOR RPFB"/>
    <property type="match status" value="1"/>
</dbReference>
<dbReference type="STRING" id="501571.GCA_900143195_00846"/>
<comment type="caution">
    <text evidence="5">The sequence shown here is derived from an EMBL/GenBank/DDBJ whole genome shotgun (WGS) entry which is preliminary data.</text>
</comment>
<feature type="coiled-coil region" evidence="2">
    <location>
        <begin position="62"/>
        <end position="96"/>
    </location>
</feature>
<dbReference type="InterPro" id="IPR059180">
    <property type="entry name" value="3D_YorM"/>
</dbReference>
<keyword evidence="2" id="KW-0175">Coiled coil</keyword>
<reference evidence="7 8" key="1">
    <citation type="submission" date="2017-04" db="EMBL/GenBank/DDBJ databases">
        <title>Function of individual gut microbiota members based on whole genome sequencing of pure cultures obtained from chicken caecum.</title>
        <authorList>
            <person name="Medvecky M."/>
            <person name="Cejkova D."/>
            <person name="Polansky O."/>
            <person name="Karasova D."/>
            <person name="Kubasova T."/>
            <person name="Cizek A."/>
            <person name="Rychlik I."/>
        </authorList>
    </citation>
    <scope>NUCLEOTIDE SEQUENCE [LARGE SCALE GENOMIC DNA]</scope>
    <source>
        <strain evidence="7">An179</strain>
        <strain evidence="8">An180</strain>
    </source>
</reference>
<feature type="chain" id="PRO_5011907988" description="3D domain-containing protein" evidence="3">
    <location>
        <begin position="30"/>
        <end position="225"/>
    </location>
</feature>
<evidence type="ECO:0000313" key="5">
    <source>
        <dbReference type="EMBL" id="OUP52856.1"/>
    </source>
</evidence>
<gene>
    <name evidence="6" type="ORF">B5F15_09890</name>
    <name evidence="5" type="ORF">B5F17_07680</name>
</gene>
<dbReference type="InterPro" id="IPR051933">
    <property type="entry name" value="Resuscitation_pf_RpfB"/>
</dbReference>
<accession>A0A1Y4L7Y3</accession>
<name>A0A1Y4L7Y3_9FIRM</name>
<dbReference type="GO" id="GO:0009254">
    <property type="term" value="P:peptidoglycan turnover"/>
    <property type="evidence" value="ECO:0007669"/>
    <property type="project" value="InterPro"/>
</dbReference>
<evidence type="ECO:0000259" key="4">
    <source>
        <dbReference type="Pfam" id="PF06725"/>
    </source>
</evidence>
<dbReference type="Gene3D" id="2.40.40.10">
    <property type="entry name" value="RlpA-like domain"/>
    <property type="match status" value="1"/>
</dbReference>
<evidence type="ECO:0000256" key="1">
    <source>
        <dbReference type="ARBA" id="ARBA00022729"/>
    </source>
</evidence>
<dbReference type="Proteomes" id="UP000195326">
    <property type="component" value="Unassembled WGS sequence"/>
</dbReference>
<reference evidence="5" key="2">
    <citation type="journal article" date="2018" name="BMC Genomics">
        <title>Whole genome sequencing and function prediction of 133 gut anaerobes isolated from chicken caecum in pure cultures.</title>
        <authorList>
            <person name="Medvecky M."/>
            <person name="Cejkova D."/>
            <person name="Polansky O."/>
            <person name="Karasova D."/>
            <person name="Kubasova T."/>
            <person name="Cizek A."/>
            <person name="Rychlik I."/>
        </authorList>
    </citation>
    <scope>NUCLEOTIDE SEQUENCE</scope>
    <source>
        <strain evidence="6">An179</strain>
        <strain evidence="5">An180</strain>
    </source>
</reference>
<dbReference type="GO" id="GO:0004553">
    <property type="term" value="F:hydrolase activity, hydrolyzing O-glycosyl compounds"/>
    <property type="evidence" value="ECO:0007669"/>
    <property type="project" value="InterPro"/>
</dbReference>
<dbReference type="PANTHER" id="PTHR39160">
    <property type="entry name" value="CELL WALL-BINDING PROTEIN YOCH"/>
    <property type="match status" value="1"/>
</dbReference>
<evidence type="ECO:0000256" key="3">
    <source>
        <dbReference type="SAM" id="SignalP"/>
    </source>
</evidence>
<evidence type="ECO:0000313" key="7">
    <source>
        <dbReference type="Proteomes" id="UP000195326"/>
    </source>
</evidence>
<proteinExistence type="predicted"/>
<dbReference type="CDD" id="cd14667">
    <property type="entry name" value="3D_containing_proteins"/>
    <property type="match status" value="1"/>
</dbReference>
<dbReference type="Proteomes" id="UP000195897">
    <property type="component" value="Unassembled WGS sequence"/>
</dbReference>
<dbReference type="Pfam" id="PF06725">
    <property type="entry name" value="3D"/>
    <property type="match status" value="1"/>
</dbReference>
<organism evidence="5 8">
    <name type="scientific">Butyricicoccus pullicaecorum</name>
    <dbReference type="NCBI Taxonomy" id="501571"/>
    <lineage>
        <taxon>Bacteria</taxon>
        <taxon>Bacillati</taxon>
        <taxon>Bacillota</taxon>
        <taxon>Clostridia</taxon>
        <taxon>Eubacteriales</taxon>
        <taxon>Butyricicoccaceae</taxon>
        <taxon>Butyricicoccus</taxon>
    </lineage>
</organism>
<dbReference type="GO" id="GO:0019867">
    <property type="term" value="C:outer membrane"/>
    <property type="evidence" value="ECO:0007669"/>
    <property type="project" value="InterPro"/>
</dbReference>
<evidence type="ECO:0000313" key="8">
    <source>
        <dbReference type="Proteomes" id="UP000195897"/>
    </source>
</evidence>
<keyword evidence="1 3" id="KW-0732">Signal</keyword>
<evidence type="ECO:0000256" key="2">
    <source>
        <dbReference type="SAM" id="Coils"/>
    </source>
</evidence>
<protein>
    <recommendedName>
        <fullName evidence="4">3D domain-containing protein</fullName>
    </recommendedName>
</protein>